<gene>
    <name evidence="2" type="ORF">GCM10010909_27010</name>
</gene>
<organism evidence="2 3">
    <name type="scientific">Acidocella aquatica</name>
    <dbReference type="NCBI Taxonomy" id="1922313"/>
    <lineage>
        <taxon>Bacteria</taxon>
        <taxon>Pseudomonadati</taxon>
        <taxon>Pseudomonadota</taxon>
        <taxon>Alphaproteobacteria</taxon>
        <taxon>Acetobacterales</taxon>
        <taxon>Acidocellaceae</taxon>
        <taxon>Acidocella</taxon>
    </lineage>
</organism>
<proteinExistence type="predicted"/>
<protein>
    <recommendedName>
        <fullName evidence="4">Rhodopsin</fullName>
    </recommendedName>
</protein>
<feature type="region of interest" description="Disordered" evidence="1">
    <location>
        <begin position="80"/>
        <end position="113"/>
    </location>
</feature>
<sequence>MDIQTIDSNYNQLQSQAQQTVAELKELAVKLQAAVQAGDPNAREWFLDLKSIALAIQAEQNQVSNLLQSLHNFVEAQQTQAQQTQAQQPQVQQLPPQSSPWGNQPAAYPPPNNGYYPQQNNMQNNMGGLLGGLLNSGFGRAIVTGAGFGIGDDIINKIF</sequence>
<dbReference type="Proteomes" id="UP001156641">
    <property type="component" value="Unassembled WGS sequence"/>
</dbReference>
<evidence type="ECO:0008006" key="4">
    <source>
        <dbReference type="Google" id="ProtNLM"/>
    </source>
</evidence>
<evidence type="ECO:0000256" key="1">
    <source>
        <dbReference type="SAM" id="MobiDB-lite"/>
    </source>
</evidence>
<name>A0ABQ6A6D3_9PROT</name>
<dbReference type="RefSeq" id="WP_284258850.1">
    <property type="nucleotide sequence ID" value="NZ_BSOS01000073.1"/>
</dbReference>
<accession>A0ABQ6A6D3</accession>
<comment type="caution">
    <text evidence="2">The sequence shown here is derived from an EMBL/GenBank/DDBJ whole genome shotgun (WGS) entry which is preliminary data.</text>
</comment>
<feature type="compositionally biased region" description="Low complexity" evidence="1">
    <location>
        <begin position="80"/>
        <end position="106"/>
    </location>
</feature>
<evidence type="ECO:0000313" key="2">
    <source>
        <dbReference type="EMBL" id="GLR68020.1"/>
    </source>
</evidence>
<reference evidence="3" key="1">
    <citation type="journal article" date="2019" name="Int. J. Syst. Evol. Microbiol.">
        <title>The Global Catalogue of Microorganisms (GCM) 10K type strain sequencing project: providing services to taxonomists for standard genome sequencing and annotation.</title>
        <authorList>
            <consortium name="The Broad Institute Genomics Platform"/>
            <consortium name="The Broad Institute Genome Sequencing Center for Infectious Disease"/>
            <person name="Wu L."/>
            <person name="Ma J."/>
        </authorList>
    </citation>
    <scope>NUCLEOTIDE SEQUENCE [LARGE SCALE GENOMIC DNA]</scope>
    <source>
        <strain evidence="3">NBRC 112502</strain>
    </source>
</reference>
<evidence type="ECO:0000313" key="3">
    <source>
        <dbReference type="Proteomes" id="UP001156641"/>
    </source>
</evidence>
<keyword evidence="3" id="KW-1185">Reference proteome</keyword>
<dbReference type="EMBL" id="BSOS01000073">
    <property type="protein sequence ID" value="GLR68020.1"/>
    <property type="molecule type" value="Genomic_DNA"/>
</dbReference>